<evidence type="ECO:0000256" key="4">
    <source>
        <dbReference type="ARBA" id="ARBA00022942"/>
    </source>
</evidence>
<dbReference type="GO" id="GO:0005524">
    <property type="term" value="F:ATP binding"/>
    <property type="evidence" value="ECO:0007669"/>
    <property type="project" value="UniProtKB-KW"/>
</dbReference>
<feature type="domain" description="AAA+ ATPase" evidence="7">
    <location>
        <begin position="223"/>
        <end position="333"/>
    </location>
</feature>
<evidence type="ECO:0000259" key="7">
    <source>
        <dbReference type="SMART" id="SM00382"/>
    </source>
</evidence>
<reference evidence="8 9" key="1">
    <citation type="submission" date="2024-02" db="EMBL/GenBank/DDBJ databases">
        <title>High-quality chromosome-scale genome assembly of Pensacola bahiagrass (Paspalum notatum Flugge var. saurae).</title>
        <authorList>
            <person name="Vega J.M."/>
            <person name="Podio M."/>
            <person name="Orjuela J."/>
            <person name="Siena L.A."/>
            <person name="Pessino S.C."/>
            <person name="Combes M.C."/>
            <person name="Mariac C."/>
            <person name="Albertini E."/>
            <person name="Pupilli F."/>
            <person name="Ortiz J.P.A."/>
            <person name="Leblanc O."/>
        </authorList>
    </citation>
    <scope>NUCLEOTIDE SEQUENCE [LARGE SCALE GENOMIC DNA]</scope>
    <source>
        <strain evidence="8">R1</strain>
        <tissue evidence="8">Leaf</tissue>
    </source>
</reference>
<sequence length="356" mass="39225">MAEGGEEDARRRPAVADYRKKLLGCREIEARAKTGNAAAAAASLARSPSSWMSPSVGVRERCSDRACVICFLWNSGGGNLGSRGHCNLTRGRENLQNSKKNLEKTEEDLKSLQSVGQIIGEVLRPLDKERFIVKASSGPRYVVACRSKVDKEKLIAGTRVVLDMTTLTIMRTLPREVDPVVYNMLHEVYSAVGGLSDQIRELRESIELPLMNPELFLCVGIKPPKGVLLYGPPGTGKTLLARAIASNIDANFLKPCIIFMDEIDAIGGRRFSEGTSSDREIQRTLMELLNQLDGFDELGKVKMIMATNRPDVLDPALLRPGRLDRKIEIPLPNEQVQQNSYALTKSLITKSASIFT</sequence>
<dbReference type="EMBL" id="CP144750">
    <property type="protein sequence ID" value="WVZ79455.1"/>
    <property type="molecule type" value="Genomic_DNA"/>
</dbReference>
<dbReference type="Gene3D" id="3.40.50.300">
    <property type="entry name" value="P-loop containing nucleotide triphosphate hydrolases"/>
    <property type="match status" value="2"/>
</dbReference>
<comment type="similarity">
    <text evidence="1 5">Belongs to the AAA ATPase family.</text>
</comment>
<dbReference type="Gene3D" id="2.40.50.140">
    <property type="entry name" value="Nucleic acid-binding proteins"/>
    <property type="match status" value="1"/>
</dbReference>
<dbReference type="PANTHER" id="PTHR23073">
    <property type="entry name" value="26S PROTEASOME REGULATORY SUBUNIT"/>
    <property type="match status" value="1"/>
</dbReference>
<keyword evidence="4" id="KW-0647">Proteasome</keyword>
<dbReference type="Pfam" id="PF00004">
    <property type="entry name" value="AAA"/>
    <property type="match status" value="2"/>
</dbReference>
<dbReference type="GO" id="GO:0000502">
    <property type="term" value="C:proteasome complex"/>
    <property type="evidence" value="ECO:0007669"/>
    <property type="project" value="UniProtKB-KW"/>
</dbReference>
<evidence type="ECO:0000256" key="5">
    <source>
        <dbReference type="RuleBase" id="RU003651"/>
    </source>
</evidence>
<name>A0AAQ3TTW4_PASNO</name>
<dbReference type="GO" id="GO:0016887">
    <property type="term" value="F:ATP hydrolysis activity"/>
    <property type="evidence" value="ECO:0007669"/>
    <property type="project" value="InterPro"/>
</dbReference>
<dbReference type="SMART" id="SM00382">
    <property type="entry name" value="AAA"/>
    <property type="match status" value="1"/>
</dbReference>
<feature type="coiled-coil region" evidence="6">
    <location>
        <begin position="88"/>
        <end position="115"/>
    </location>
</feature>
<dbReference type="InterPro" id="IPR027417">
    <property type="entry name" value="P-loop_NTPase"/>
</dbReference>
<keyword evidence="9" id="KW-1185">Reference proteome</keyword>
<keyword evidence="3 5" id="KW-0067">ATP-binding</keyword>
<dbReference type="FunFam" id="3.40.50.300:FF:003803">
    <property type="entry name" value="Uncharacterized protein"/>
    <property type="match status" value="1"/>
</dbReference>
<dbReference type="FunFam" id="2.40.50.140:FF:000168">
    <property type="entry name" value="26S protease regulatory subunit 10B"/>
    <property type="match status" value="1"/>
</dbReference>
<keyword evidence="6" id="KW-0175">Coiled coil</keyword>
<dbReference type="Pfam" id="PF16450">
    <property type="entry name" value="Prot_ATP_ID_OB_C"/>
    <property type="match status" value="1"/>
</dbReference>
<gene>
    <name evidence="8" type="ORF">U9M48_027031</name>
</gene>
<dbReference type="InterPro" id="IPR050221">
    <property type="entry name" value="26S_Proteasome_ATPase"/>
</dbReference>
<accession>A0AAQ3TTW4</accession>
<dbReference type="FunFam" id="3.40.50.300:FF:002861">
    <property type="entry name" value="Cell division control protein 48 homolog E"/>
    <property type="match status" value="1"/>
</dbReference>
<dbReference type="InterPro" id="IPR003593">
    <property type="entry name" value="AAA+_ATPase"/>
</dbReference>
<dbReference type="InterPro" id="IPR032501">
    <property type="entry name" value="Prot_ATP_ID_OB_2nd"/>
</dbReference>
<evidence type="ECO:0000313" key="9">
    <source>
        <dbReference type="Proteomes" id="UP001341281"/>
    </source>
</evidence>
<organism evidence="8 9">
    <name type="scientific">Paspalum notatum var. saurae</name>
    <dbReference type="NCBI Taxonomy" id="547442"/>
    <lineage>
        <taxon>Eukaryota</taxon>
        <taxon>Viridiplantae</taxon>
        <taxon>Streptophyta</taxon>
        <taxon>Embryophyta</taxon>
        <taxon>Tracheophyta</taxon>
        <taxon>Spermatophyta</taxon>
        <taxon>Magnoliopsida</taxon>
        <taxon>Liliopsida</taxon>
        <taxon>Poales</taxon>
        <taxon>Poaceae</taxon>
        <taxon>PACMAD clade</taxon>
        <taxon>Panicoideae</taxon>
        <taxon>Andropogonodae</taxon>
        <taxon>Paspaleae</taxon>
        <taxon>Paspalinae</taxon>
        <taxon>Paspalum</taxon>
    </lineage>
</organism>
<dbReference type="InterPro" id="IPR012340">
    <property type="entry name" value="NA-bd_OB-fold"/>
</dbReference>
<keyword evidence="2 5" id="KW-0547">Nucleotide-binding</keyword>
<evidence type="ECO:0000313" key="8">
    <source>
        <dbReference type="EMBL" id="WVZ79455.1"/>
    </source>
</evidence>
<protein>
    <recommendedName>
        <fullName evidence="7">AAA+ ATPase domain-containing protein</fullName>
    </recommendedName>
</protein>
<dbReference type="Proteomes" id="UP001341281">
    <property type="component" value="Chromosome 06"/>
</dbReference>
<evidence type="ECO:0000256" key="3">
    <source>
        <dbReference type="ARBA" id="ARBA00022840"/>
    </source>
</evidence>
<dbReference type="InterPro" id="IPR003960">
    <property type="entry name" value="ATPase_AAA_CS"/>
</dbReference>
<dbReference type="SUPFAM" id="SSF52540">
    <property type="entry name" value="P-loop containing nucleoside triphosphate hydrolases"/>
    <property type="match status" value="1"/>
</dbReference>
<evidence type="ECO:0000256" key="1">
    <source>
        <dbReference type="ARBA" id="ARBA00006914"/>
    </source>
</evidence>
<evidence type="ECO:0000256" key="2">
    <source>
        <dbReference type="ARBA" id="ARBA00022741"/>
    </source>
</evidence>
<evidence type="ECO:0000256" key="6">
    <source>
        <dbReference type="SAM" id="Coils"/>
    </source>
</evidence>
<dbReference type="AlphaFoldDB" id="A0AAQ3TTW4"/>
<dbReference type="PROSITE" id="PS00674">
    <property type="entry name" value="AAA"/>
    <property type="match status" value="1"/>
</dbReference>
<proteinExistence type="inferred from homology"/>
<dbReference type="InterPro" id="IPR003959">
    <property type="entry name" value="ATPase_AAA_core"/>
</dbReference>